<keyword evidence="3 8" id="KW-0132">Cell division</keyword>
<comment type="caution">
    <text evidence="11">The sequence shown here is derived from an EMBL/GenBank/DDBJ whole genome shotgun (WGS) entry which is preliminary data.</text>
</comment>
<dbReference type="Gene3D" id="3.10.20.310">
    <property type="entry name" value="membrane protein fhac"/>
    <property type="match status" value="1"/>
</dbReference>
<evidence type="ECO:0000313" key="11">
    <source>
        <dbReference type="EMBL" id="EFX41102.1"/>
    </source>
</evidence>
<dbReference type="EMBL" id="AEVF01000004">
    <property type="protein sequence ID" value="EFX41102.1"/>
    <property type="molecule type" value="Genomic_DNA"/>
</dbReference>
<dbReference type="GO" id="GO:0043093">
    <property type="term" value="P:FtsZ-dependent cytokinesis"/>
    <property type="evidence" value="ECO:0007669"/>
    <property type="project" value="UniProtKB-UniRule"/>
</dbReference>
<dbReference type="GO" id="GO:0005886">
    <property type="term" value="C:plasma membrane"/>
    <property type="evidence" value="ECO:0007669"/>
    <property type="project" value="UniProtKB-SubCell"/>
</dbReference>
<dbReference type="InterPro" id="IPR026580">
    <property type="entry name" value="DivIB"/>
</dbReference>
<dbReference type="eggNOG" id="COG1589">
    <property type="taxonomic scope" value="Bacteria"/>
</dbReference>
<dbReference type="Proteomes" id="UP000010304">
    <property type="component" value="Unassembled WGS sequence"/>
</dbReference>
<feature type="compositionally biased region" description="Basic and acidic residues" evidence="9">
    <location>
        <begin position="14"/>
        <end position="48"/>
    </location>
</feature>
<sequence length="438" mass="50039">MSKDKKNQGAQGKELSEWQKRNQEYLQKKAEEEAKRAEEEAREREEQATKSTSENTQELSEWQKQNKEYLTKKVEEESEISEEVDEETEKTEEDDSDASAEVSDEKVEEKDTEETKASQEESKSQDEVETEKIEEETKETTENTTKNKPQKAPISSVHIWRAVSVLVPSFLILFLSIYLLTPLSTLKHIEVTGTDHTSADQVKEASGIKDSDYTISLLLNKDKHAEMVKSNHWIESAKIVYQFPVHFTIEVKEYEIVAYSVSGDNYYPILSSGSIESTAVTAANLPEKYISVLFNDEEQIKTLISQLNDVSPEIKQEIEKIELAPSKVTSDLLKITMNDSDEILVPLSELGKKLPYYSKIKPQLTVPSGIDMEVGIYSYSLADKALEEARIKAQEEEKKKKEEEEKKKQEEEKQTQTEQGNRGQTTQTTQTTQTRQSR</sequence>
<evidence type="ECO:0000256" key="9">
    <source>
        <dbReference type="SAM" id="MobiDB-lite"/>
    </source>
</evidence>
<dbReference type="InterPro" id="IPR034746">
    <property type="entry name" value="POTRA"/>
</dbReference>
<evidence type="ECO:0000313" key="12">
    <source>
        <dbReference type="Proteomes" id="UP000010304"/>
    </source>
</evidence>
<organism evidence="11 12">
    <name type="scientific">Streptococcus peroris ATCC 700780</name>
    <dbReference type="NCBI Taxonomy" id="888746"/>
    <lineage>
        <taxon>Bacteria</taxon>
        <taxon>Bacillati</taxon>
        <taxon>Bacillota</taxon>
        <taxon>Bacilli</taxon>
        <taxon>Lactobacillales</taxon>
        <taxon>Streptococcaceae</taxon>
        <taxon>Streptococcus</taxon>
    </lineage>
</organism>
<feature type="domain" description="POTRA" evidence="10">
    <location>
        <begin position="184"/>
        <end position="254"/>
    </location>
</feature>
<comment type="subcellular location">
    <subcellularLocation>
        <location evidence="8">Cell membrane</location>
        <topology evidence="8">Single-pass type II membrane protein</topology>
    </subcellularLocation>
    <subcellularLocation>
        <location evidence="1">Membrane</location>
    </subcellularLocation>
    <text evidence="8">Localizes to the division septum.</text>
</comment>
<dbReference type="Pfam" id="PF08478">
    <property type="entry name" value="POTRA_1"/>
    <property type="match status" value="1"/>
</dbReference>
<feature type="transmembrane region" description="Helical" evidence="8">
    <location>
        <begin position="159"/>
        <end position="180"/>
    </location>
</feature>
<dbReference type="STRING" id="888746.HMPREF9180_0486"/>
<protein>
    <recommendedName>
        <fullName evidence="8">Cell division protein DivIB</fullName>
    </recommendedName>
</protein>
<evidence type="ECO:0000256" key="1">
    <source>
        <dbReference type="ARBA" id="ARBA00004370"/>
    </source>
</evidence>
<evidence type="ECO:0000259" key="10">
    <source>
        <dbReference type="PROSITE" id="PS51779"/>
    </source>
</evidence>
<proteinExistence type="inferred from homology"/>
<evidence type="ECO:0000256" key="8">
    <source>
        <dbReference type="HAMAP-Rule" id="MF_00912"/>
    </source>
</evidence>
<feature type="compositionally biased region" description="Acidic residues" evidence="9">
    <location>
        <begin position="127"/>
        <end position="137"/>
    </location>
</feature>
<dbReference type="OrthoDB" id="1819027at2"/>
<name>E8KAI1_9STRE</name>
<dbReference type="InterPro" id="IPR050487">
    <property type="entry name" value="FtsQ_DivIB"/>
</dbReference>
<feature type="compositionally biased region" description="Acidic residues" evidence="9">
    <location>
        <begin position="76"/>
        <end position="98"/>
    </location>
</feature>
<gene>
    <name evidence="8 11" type="primary">divIB</name>
    <name evidence="11" type="ORF">HMPREF9180_0486</name>
</gene>
<keyword evidence="12" id="KW-1185">Reference proteome</keyword>
<dbReference type="HAMAP" id="MF_00912">
    <property type="entry name" value="DivIB"/>
    <property type="match status" value="1"/>
</dbReference>
<accession>E8KAI1</accession>
<keyword evidence="7 8" id="KW-0131">Cell cycle</keyword>
<feature type="region of interest" description="Disordered" evidence="9">
    <location>
        <begin position="1"/>
        <end position="152"/>
    </location>
</feature>
<dbReference type="PROSITE" id="PS51779">
    <property type="entry name" value="POTRA"/>
    <property type="match status" value="1"/>
</dbReference>
<evidence type="ECO:0000256" key="6">
    <source>
        <dbReference type="ARBA" id="ARBA00023136"/>
    </source>
</evidence>
<dbReference type="InterPro" id="IPR013685">
    <property type="entry name" value="POTRA_FtsQ_type"/>
</dbReference>
<evidence type="ECO:0000256" key="3">
    <source>
        <dbReference type="ARBA" id="ARBA00022618"/>
    </source>
</evidence>
<feature type="compositionally biased region" description="Polar residues" evidence="9">
    <location>
        <begin position="49"/>
        <end position="63"/>
    </location>
</feature>
<evidence type="ECO:0000256" key="7">
    <source>
        <dbReference type="ARBA" id="ARBA00023306"/>
    </source>
</evidence>
<dbReference type="GO" id="GO:0032153">
    <property type="term" value="C:cell division site"/>
    <property type="evidence" value="ECO:0007669"/>
    <property type="project" value="UniProtKB-UniRule"/>
</dbReference>
<dbReference type="RefSeq" id="WP_006145212.1">
    <property type="nucleotide sequence ID" value="NZ_GL732463.1"/>
</dbReference>
<keyword evidence="4 8" id="KW-0812">Transmembrane</keyword>
<dbReference type="PANTHER" id="PTHR37820:SF1">
    <property type="entry name" value="CELL DIVISION PROTEIN FTSQ"/>
    <property type="match status" value="1"/>
</dbReference>
<feature type="compositionally biased region" description="Basic and acidic residues" evidence="9">
    <location>
        <begin position="392"/>
        <end position="415"/>
    </location>
</feature>
<dbReference type="PANTHER" id="PTHR37820">
    <property type="entry name" value="CELL DIVISION PROTEIN DIVIB"/>
    <property type="match status" value="1"/>
</dbReference>
<feature type="compositionally biased region" description="Low complexity" evidence="9">
    <location>
        <begin position="416"/>
        <end position="438"/>
    </location>
</feature>
<feature type="region of interest" description="Disordered" evidence="9">
    <location>
        <begin position="392"/>
        <end position="438"/>
    </location>
</feature>
<evidence type="ECO:0000256" key="4">
    <source>
        <dbReference type="ARBA" id="ARBA00022692"/>
    </source>
</evidence>
<keyword evidence="5 8" id="KW-1133">Transmembrane helix</keyword>
<comment type="function">
    <text evidence="8">Cell division protein that may be involved in stabilizing or promoting the assembly of the division complex.</text>
</comment>
<dbReference type="HOGENOM" id="CLU_046278_1_1_9"/>
<keyword evidence="6 8" id="KW-0472">Membrane</keyword>
<evidence type="ECO:0000256" key="5">
    <source>
        <dbReference type="ARBA" id="ARBA00022989"/>
    </source>
</evidence>
<feature type="compositionally biased region" description="Basic and acidic residues" evidence="9">
    <location>
        <begin position="64"/>
        <end position="75"/>
    </location>
</feature>
<feature type="compositionally biased region" description="Basic and acidic residues" evidence="9">
    <location>
        <begin position="103"/>
        <end position="126"/>
    </location>
</feature>
<keyword evidence="2 8" id="KW-1003">Cell membrane</keyword>
<dbReference type="Gene3D" id="3.40.50.10960">
    <property type="match status" value="1"/>
</dbReference>
<dbReference type="AlphaFoldDB" id="E8KAI1"/>
<evidence type="ECO:0000256" key="2">
    <source>
        <dbReference type="ARBA" id="ARBA00022475"/>
    </source>
</evidence>
<reference evidence="11 12" key="1">
    <citation type="submission" date="2010-12" db="EMBL/GenBank/DDBJ databases">
        <authorList>
            <person name="Muzny D."/>
            <person name="Qin X."/>
            <person name="Deng J."/>
            <person name="Jiang H."/>
            <person name="Liu Y."/>
            <person name="Qu J."/>
            <person name="Song X.-Z."/>
            <person name="Zhang L."/>
            <person name="Thornton R."/>
            <person name="Coyle M."/>
            <person name="Francisco L."/>
            <person name="Jackson L."/>
            <person name="Javaid M."/>
            <person name="Korchina V."/>
            <person name="Kovar C."/>
            <person name="Mata R."/>
            <person name="Mathew T."/>
            <person name="Ngo R."/>
            <person name="Nguyen L."/>
            <person name="Nguyen N."/>
            <person name="Okwuonu G."/>
            <person name="Ongeri F."/>
            <person name="Pham C."/>
            <person name="Simmons D."/>
            <person name="Wilczek-Boney K."/>
            <person name="Hale W."/>
            <person name="Jakkamsetti A."/>
            <person name="Pham P."/>
            <person name="Ruth R."/>
            <person name="San Lucas F."/>
            <person name="Warren J."/>
            <person name="Zhang J."/>
            <person name="Zhao Z."/>
            <person name="Zhou C."/>
            <person name="Zhu D."/>
            <person name="Lee S."/>
            <person name="Bess C."/>
            <person name="Blankenburg K."/>
            <person name="Forbes L."/>
            <person name="Fu Q."/>
            <person name="Gubbala S."/>
            <person name="Hirani K."/>
            <person name="Jayaseelan J.C."/>
            <person name="Lara F."/>
            <person name="Munidasa M."/>
            <person name="Palculict T."/>
            <person name="Patil S."/>
            <person name="Pu L.-L."/>
            <person name="Saada N."/>
            <person name="Tang L."/>
            <person name="Weissenberger G."/>
            <person name="Zhu Y."/>
            <person name="Hemphill L."/>
            <person name="Shang Y."/>
            <person name="Youmans B."/>
            <person name="Ayvaz T."/>
            <person name="Ross M."/>
            <person name="Santibanez J."/>
            <person name="Aqrawi P."/>
            <person name="Gross S."/>
            <person name="Joshi V."/>
            <person name="Fowler G."/>
            <person name="Nazareth L."/>
            <person name="Reid J."/>
            <person name="Worley K."/>
            <person name="Petrosino J."/>
            <person name="Highlander S."/>
            <person name="Gibbs R."/>
        </authorList>
    </citation>
    <scope>NUCLEOTIDE SEQUENCE [LARGE SCALE GENOMIC DNA]</scope>
    <source>
        <strain evidence="11 12">ATCC 700780</strain>
    </source>
</reference>
<comment type="similarity">
    <text evidence="8">Belongs to the FtsQ/DivIB family. DivIB subfamily.</text>
</comment>